<feature type="transmembrane region" description="Helical" evidence="6">
    <location>
        <begin position="65"/>
        <end position="84"/>
    </location>
</feature>
<dbReference type="Proteomes" id="UP000744980">
    <property type="component" value="Unassembled WGS sequence"/>
</dbReference>
<dbReference type="InterPro" id="IPR037185">
    <property type="entry name" value="EmrE-like"/>
</dbReference>
<evidence type="ECO:0000313" key="8">
    <source>
        <dbReference type="EMBL" id="MBM3093024.1"/>
    </source>
</evidence>
<dbReference type="GO" id="GO:0016020">
    <property type="term" value="C:membrane"/>
    <property type="evidence" value="ECO:0007669"/>
    <property type="project" value="UniProtKB-SubCell"/>
</dbReference>
<protein>
    <submittedName>
        <fullName evidence="8">EamA family transporter</fullName>
    </submittedName>
</protein>
<dbReference type="InterPro" id="IPR050638">
    <property type="entry name" value="AA-Vitamin_Transporters"/>
</dbReference>
<feature type="domain" description="EamA" evidence="7">
    <location>
        <begin position="147"/>
        <end position="278"/>
    </location>
</feature>
<comment type="similarity">
    <text evidence="2">Belongs to the EamA transporter family.</text>
</comment>
<keyword evidence="5 6" id="KW-0472">Membrane</keyword>
<comment type="subcellular location">
    <subcellularLocation>
        <location evidence="1">Membrane</location>
        <topology evidence="1">Multi-pass membrane protein</topology>
    </subcellularLocation>
</comment>
<feature type="transmembrane region" description="Helical" evidence="6">
    <location>
        <begin position="150"/>
        <end position="169"/>
    </location>
</feature>
<feature type="transmembrane region" description="Helical" evidence="6">
    <location>
        <begin position="90"/>
        <end position="112"/>
    </location>
</feature>
<comment type="caution">
    <text evidence="8">The sequence shown here is derived from an EMBL/GenBank/DDBJ whole genome shotgun (WGS) entry which is preliminary data.</text>
</comment>
<organism evidence="8 9">
    <name type="scientific">Ensifer canadensis</name>
    <dbReference type="NCBI Taxonomy" id="555315"/>
    <lineage>
        <taxon>Bacteria</taxon>
        <taxon>Pseudomonadati</taxon>
        <taxon>Pseudomonadota</taxon>
        <taxon>Alphaproteobacteria</taxon>
        <taxon>Hyphomicrobiales</taxon>
        <taxon>Rhizobiaceae</taxon>
        <taxon>Sinorhizobium/Ensifer group</taxon>
        <taxon>Ensifer</taxon>
    </lineage>
</organism>
<evidence type="ECO:0000256" key="6">
    <source>
        <dbReference type="SAM" id="Phobius"/>
    </source>
</evidence>
<dbReference type="PANTHER" id="PTHR32322">
    <property type="entry name" value="INNER MEMBRANE TRANSPORTER"/>
    <property type="match status" value="1"/>
</dbReference>
<reference evidence="8 9" key="1">
    <citation type="submission" date="2020-01" db="EMBL/GenBank/DDBJ databases">
        <title>Draft genome assembly of Ensifer adhaerens T173.</title>
        <authorList>
            <person name="Craig J.E."/>
            <person name="Stinchcombe J.R."/>
        </authorList>
    </citation>
    <scope>NUCLEOTIDE SEQUENCE [LARGE SCALE GENOMIC DNA]</scope>
    <source>
        <strain evidence="8 9">T173</strain>
    </source>
</reference>
<keyword evidence="9" id="KW-1185">Reference proteome</keyword>
<dbReference type="Pfam" id="PF00892">
    <property type="entry name" value="EamA"/>
    <property type="match status" value="2"/>
</dbReference>
<gene>
    <name evidence="8" type="ORF">GFB56_19805</name>
</gene>
<feature type="transmembrane region" description="Helical" evidence="6">
    <location>
        <begin position="240"/>
        <end position="257"/>
    </location>
</feature>
<dbReference type="SUPFAM" id="SSF103481">
    <property type="entry name" value="Multidrug resistance efflux transporter EmrE"/>
    <property type="match status" value="2"/>
</dbReference>
<name>A0AAW4FNZ2_9HYPH</name>
<evidence type="ECO:0000259" key="7">
    <source>
        <dbReference type="Pfam" id="PF00892"/>
    </source>
</evidence>
<dbReference type="AlphaFoldDB" id="A0AAW4FNZ2"/>
<dbReference type="InterPro" id="IPR000620">
    <property type="entry name" value="EamA_dom"/>
</dbReference>
<accession>A0AAW4FNZ2</accession>
<feature type="transmembrane region" description="Helical" evidence="6">
    <location>
        <begin position="176"/>
        <end position="195"/>
    </location>
</feature>
<dbReference type="EMBL" id="WXFA01000012">
    <property type="protein sequence ID" value="MBM3093024.1"/>
    <property type="molecule type" value="Genomic_DNA"/>
</dbReference>
<evidence type="ECO:0000256" key="3">
    <source>
        <dbReference type="ARBA" id="ARBA00022692"/>
    </source>
</evidence>
<evidence type="ECO:0000256" key="1">
    <source>
        <dbReference type="ARBA" id="ARBA00004141"/>
    </source>
</evidence>
<feature type="transmembrane region" description="Helical" evidence="6">
    <location>
        <begin position="119"/>
        <end position="138"/>
    </location>
</feature>
<sequence>MAVIAGAAFVAITTVQFVAARFSLREHLTAADIVGLRFAGALFVFLPVLWKTGTAKLRLLGWRKAGLLALLVGLPYTLIINQGLTHAPAAHAAALSPASIVFFSFLLSRLVFKDKVSRARIIGMVAIIGGLLLFVSPAALKTGDTLRGDLLFAGSGIMFALYAVLVRFWSVDARTAAIAAVLFSCLPLPLLYIVAPSGFAAASIAEIATQFVIQGFLAGAVAIVLYTYTVHQLGPREASLFMPCIPVTTCVVGMAVLEEMLTLPQFVAIAAITFGMVFPMLQKS</sequence>
<proteinExistence type="inferred from homology"/>
<feature type="domain" description="EamA" evidence="7">
    <location>
        <begin position="3"/>
        <end position="135"/>
    </location>
</feature>
<dbReference type="Gene3D" id="1.10.3730.20">
    <property type="match status" value="1"/>
</dbReference>
<keyword evidence="4 6" id="KW-1133">Transmembrane helix</keyword>
<keyword evidence="3 6" id="KW-0812">Transmembrane</keyword>
<evidence type="ECO:0000256" key="4">
    <source>
        <dbReference type="ARBA" id="ARBA00022989"/>
    </source>
</evidence>
<feature type="transmembrane region" description="Helical" evidence="6">
    <location>
        <begin position="263"/>
        <end position="281"/>
    </location>
</feature>
<evidence type="ECO:0000256" key="2">
    <source>
        <dbReference type="ARBA" id="ARBA00007362"/>
    </source>
</evidence>
<evidence type="ECO:0000313" key="9">
    <source>
        <dbReference type="Proteomes" id="UP000744980"/>
    </source>
</evidence>
<feature type="transmembrane region" description="Helical" evidence="6">
    <location>
        <begin position="33"/>
        <end position="53"/>
    </location>
</feature>
<feature type="transmembrane region" description="Helical" evidence="6">
    <location>
        <begin position="207"/>
        <end position="228"/>
    </location>
</feature>
<evidence type="ECO:0000256" key="5">
    <source>
        <dbReference type="ARBA" id="ARBA00023136"/>
    </source>
</evidence>
<dbReference type="PANTHER" id="PTHR32322:SF2">
    <property type="entry name" value="EAMA DOMAIN-CONTAINING PROTEIN"/>
    <property type="match status" value="1"/>
</dbReference>